<reference evidence="2 3" key="2">
    <citation type="submission" date="2018-11" db="EMBL/GenBank/DDBJ databases">
        <authorList>
            <consortium name="Pathogen Informatics"/>
        </authorList>
    </citation>
    <scope>NUCLEOTIDE SEQUENCE [LARGE SCALE GENOMIC DNA]</scope>
</reference>
<dbReference type="AlphaFoldDB" id="A0A0R3WST5"/>
<dbReference type="Proteomes" id="UP000274429">
    <property type="component" value="Unassembled WGS sequence"/>
</dbReference>
<organism evidence="4">
    <name type="scientific">Hydatigena taeniaeformis</name>
    <name type="common">Feline tapeworm</name>
    <name type="synonym">Taenia taeniaeformis</name>
    <dbReference type="NCBI Taxonomy" id="6205"/>
    <lineage>
        <taxon>Eukaryota</taxon>
        <taxon>Metazoa</taxon>
        <taxon>Spiralia</taxon>
        <taxon>Lophotrochozoa</taxon>
        <taxon>Platyhelminthes</taxon>
        <taxon>Cestoda</taxon>
        <taxon>Eucestoda</taxon>
        <taxon>Cyclophyllidea</taxon>
        <taxon>Taeniidae</taxon>
        <taxon>Hydatigera</taxon>
    </lineage>
</organism>
<evidence type="ECO:0000313" key="2">
    <source>
        <dbReference type="EMBL" id="VDM23446.1"/>
    </source>
</evidence>
<evidence type="ECO:0000256" key="1">
    <source>
        <dbReference type="SAM" id="MobiDB-lite"/>
    </source>
</evidence>
<name>A0A0R3WST5_HYDTA</name>
<keyword evidence="3" id="KW-1185">Reference proteome</keyword>
<dbReference type="OrthoDB" id="10253954at2759"/>
<dbReference type="EMBL" id="UYWX01003093">
    <property type="protein sequence ID" value="VDM23446.1"/>
    <property type="molecule type" value="Genomic_DNA"/>
</dbReference>
<gene>
    <name evidence="2" type="ORF">TTAC_LOCUS3810</name>
</gene>
<dbReference type="WBParaSite" id="TTAC_0000382501-mRNA-1">
    <property type="protein sequence ID" value="TTAC_0000382501-mRNA-1"/>
    <property type="gene ID" value="TTAC_0000382501"/>
</dbReference>
<feature type="compositionally biased region" description="Basic and acidic residues" evidence="1">
    <location>
        <begin position="14"/>
        <end position="23"/>
    </location>
</feature>
<protein>
    <submittedName>
        <fullName evidence="4">Protein TESPA1</fullName>
    </submittedName>
</protein>
<dbReference type="STRING" id="6205.A0A0R3WST5"/>
<feature type="region of interest" description="Disordered" evidence="1">
    <location>
        <begin position="1"/>
        <end position="34"/>
    </location>
</feature>
<evidence type="ECO:0000313" key="3">
    <source>
        <dbReference type="Proteomes" id="UP000274429"/>
    </source>
</evidence>
<evidence type="ECO:0000313" key="4">
    <source>
        <dbReference type="WBParaSite" id="TTAC_0000382501-mRNA-1"/>
    </source>
</evidence>
<proteinExistence type="predicted"/>
<sequence>MKGSAEVNISCYDLPDKSTHSSLEDVDERGEGPVAGQRQVEGEVLNPSCCCCCCTYTSAGAPIIASANSLPVSTEEAPKPSEYCERLHLTPASASLPASPAIPLIETHPFLVQPPSLPSRRVIELGQQRANLMESSCSAGDIQQTTREKDPSAAVCYSDEPPKAKNRSLLELRRGPRAALVLNLHSEASSSPSPLHRVLLGEISAASEEDNRLLFSEHPPTSYSTFGHESPLCLASGETLTVQPPIALAIAATPPTNLSPRPKTGEEPSRIADRVTLRTASLLLTPEALEAKLGQGGEDSLYKEFWDIPMNFANKADCPWVGVGQKNRYHEVLPLPNRISQHVFVSSF</sequence>
<accession>A0A0R3WST5</accession>
<reference evidence="4" key="1">
    <citation type="submission" date="2017-02" db="UniProtKB">
        <authorList>
            <consortium name="WormBaseParasite"/>
        </authorList>
    </citation>
    <scope>IDENTIFICATION</scope>
</reference>